<organism evidence="2 3">
    <name type="scientific">Dimargaris cristalligena</name>
    <dbReference type="NCBI Taxonomy" id="215637"/>
    <lineage>
        <taxon>Eukaryota</taxon>
        <taxon>Fungi</taxon>
        <taxon>Fungi incertae sedis</taxon>
        <taxon>Zoopagomycota</taxon>
        <taxon>Kickxellomycotina</taxon>
        <taxon>Dimargaritomycetes</taxon>
        <taxon>Dimargaritales</taxon>
        <taxon>Dimargaritaceae</taxon>
        <taxon>Dimargaris</taxon>
    </lineage>
</organism>
<feature type="chain" id="PRO_5020606589" evidence="1">
    <location>
        <begin position="28"/>
        <end position="85"/>
    </location>
</feature>
<protein>
    <submittedName>
        <fullName evidence="2">Uncharacterized protein</fullName>
    </submittedName>
</protein>
<name>A0A4Q0A2F5_9FUNG</name>
<dbReference type="EMBL" id="ML002215">
    <property type="protein sequence ID" value="RKP40293.1"/>
    <property type="molecule type" value="Genomic_DNA"/>
</dbReference>
<gene>
    <name evidence="2" type="ORF">BJ085DRAFT_37016</name>
</gene>
<keyword evidence="1" id="KW-0732">Signal</keyword>
<keyword evidence="3" id="KW-1185">Reference proteome</keyword>
<proteinExistence type="predicted"/>
<sequence length="85" mass="9172">MVFLHMNILGLAVLGLSFSLQTQHATAGYFGLYNNPAQLSHASDWTNAVAGNPAIGESEHQGMWVNGRLIKKAFSHLLLGVLQVP</sequence>
<evidence type="ECO:0000313" key="3">
    <source>
        <dbReference type="Proteomes" id="UP000268162"/>
    </source>
</evidence>
<dbReference type="AlphaFoldDB" id="A0A4Q0A2F5"/>
<dbReference type="Proteomes" id="UP000268162">
    <property type="component" value="Unassembled WGS sequence"/>
</dbReference>
<evidence type="ECO:0000313" key="2">
    <source>
        <dbReference type="EMBL" id="RKP40293.1"/>
    </source>
</evidence>
<feature type="signal peptide" evidence="1">
    <location>
        <begin position="1"/>
        <end position="27"/>
    </location>
</feature>
<reference evidence="3" key="1">
    <citation type="journal article" date="2018" name="Nat. Microbiol.">
        <title>Leveraging single-cell genomics to expand the fungal tree of life.</title>
        <authorList>
            <person name="Ahrendt S.R."/>
            <person name="Quandt C.A."/>
            <person name="Ciobanu D."/>
            <person name="Clum A."/>
            <person name="Salamov A."/>
            <person name="Andreopoulos B."/>
            <person name="Cheng J.F."/>
            <person name="Woyke T."/>
            <person name="Pelin A."/>
            <person name="Henrissat B."/>
            <person name="Reynolds N.K."/>
            <person name="Benny G.L."/>
            <person name="Smith M.E."/>
            <person name="James T.Y."/>
            <person name="Grigoriev I.V."/>
        </authorList>
    </citation>
    <scope>NUCLEOTIDE SEQUENCE [LARGE SCALE GENOMIC DNA]</scope>
    <source>
        <strain evidence="3">RSA 468</strain>
    </source>
</reference>
<accession>A0A4Q0A2F5</accession>
<evidence type="ECO:0000256" key="1">
    <source>
        <dbReference type="SAM" id="SignalP"/>
    </source>
</evidence>